<dbReference type="OrthoDB" id="2442709at2"/>
<evidence type="ECO:0000313" key="1">
    <source>
        <dbReference type="EMBL" id="OCS82837.1"/>
    </source>
</evidence>
<proteinExistence type="predicted"/>
<gene>
    <name evidence="1" type="ORF">A6M13_05410</name>
</gene>
<reference evidence="1 2" key="1">
    <citation type="submission" date="2016-07" db="EMBL/GenBank/DDBJ databases">
        <title>Caryophanon tenue genome sequencing.</title>
        <authorList>
            <person name="Verma A."/>
            <person name="Pal Y."/>
            <person name="Krishnamurthi S."/>
        </authorList>
    </citation>
    <scope>NUCLEOTIDE SEQUENCE [LARGE SCALE GENOMIC DNA]</scope>
    <source>
        <strain evidence="1 2">DSM 14152</strain>
    </source>
</reference>
<protein>
    <submittedName>
        <fullName evidence="1">Uncharacterized protein</fullName>
    </submittedName>
</protein>
<name>A0A1C0Y6N0_9BACL</name>
<sequence>MHEENNSLTVVEQLQQMEEKVAEQFQGVAIISEVTMDEGDYDSVLELVKHEIDHNAHQTAVDAVWQAAPKTMLLFTVTTAVNEYDANFWATVSDKLALAEDTMWRDAYMNALTAEGFATFKVQGVQQYVTAILGHTTVPRAQVKTFITRILQPAIDNGYSAEDIQTMMQHDAKNMPVKSHGLIRALKDYVKQSDMIVTDVLARALAVWKTQNRPFAENFAGVLPQHMLEGFDEVVIKVPRKVQEIIKMAVERPTLRYSVTDGAVYLQLPTQTFRRQVEEVIWTIESTYGEQHVSATRFAFENGETDFAVEKNAGRIAVAPKSTYNVTITVDGVVQGQWFLATEEFMVFDATTAAQIQAQEFSAKQFIAVFAKKHQKFTAIDGIDVMTTALSGEFAGYTAADVHVNKAFAYNTGDKRIVVYATARQFLLKGQKQQAVVASVPVYNGEFSIVVGKKTMATLSQAKQWTLTLTHLQSEEAVVVNLHEATFVENELGHNELTFPESFTTFMTEKPGHYTLKMASTFGKDAAVTFVYVPSTVVSIEQQDNVVTFETELGYKLVPTNVRTYVQSAVKNTVTLTEAFQKLNVTLTMPRTKEKLHFTYYPQQAAVTVVEGVTASPIGLVTNANDFNLEKAAVVIDIDHVHGLTQVDTVEVVVYETLQDGAVNEVAVTVHATHPEVLPLVQFADATNTQNVRALHIRIDALQLNAPLVTVHPAYTIEDVTAAANTVTVALSENVHGEFAHLFNAVTATHVATQAVAGQTVTFADVAEGHYIVALQATTEFPTALTAQTGFVAVDTDDTFAQALLLNNPLSDEGEWEEDALRSLIAQIHNAKDVYVPLLVEDSLTCSDFGMINIETLQEIIAEQSAEARKVSLIIAGFQDWDNVSVERALGADYILVSNKTVYAPKKLATYANYKGRQFVWSYNYSPQQEQVFKGFSLTHEVLNTLAAQQSPQAVKQVAAFVQRFMQPLEQMVTTYGNLPMVEAFVETVLSRKGEPFTFTTGLVAFWNSVLFFHEHDLSAEDVEFVREATPTLYALATELFMHDIVFWHAKLDAFDEAQKEHEVRRKQFENPSFGWKK</sequence>
<comment type="caution">
    <text evidence="1">The sequence shown here is derived from an EMBL/GenBank/DDBJ whole genome shotgun (WGS) entry which is preliminary data.</text>
</comment>
<accession>A0A1C0Y6N0</accession>
<organism evidence="1 2">
    <name type="scientific">Caryophanon tenue</name>
    <dbReference type="NCBI Taxonomy" id="33978"/>
    <lineage>
        <taxon>Bacteria</taxon>
        <taxon>Bacillati</taxon>
        <taxon>Bacillota</taxon>
        <taxon>Bacilli</taxon>
        <taxon>Bacillales</taxon>
        <taxon>Caryophanaceae</taxon>
        <taxon>Caryophanon</taxon>
    </lineage>
</organism>
<dbReference type="Proteomes" id="UP000093199">
    <property type="component" value="Unassembled WGS sequence"/>
</dbReference>
<keyword evidence="2" id="KW-1185">Reference proteome</keyword>
<dbReference type="RefSeq" id="WP_066547358.1">
    <property type="nucleotide sequence ID" value="NZ_MASJ01000039.1"/>
</dbReference>
<dbReference type="EMBL" id="MASJ01000039">
    <property type="protein sequence ID" value="OCS82837.1"/>
    <property type="molecule type" value="Genomic_DNA"/>
</dbReference>
<dbReference type="STRING" id="33978.A6M13_05410"/>
<dbReference type="AlphaFoldDB" id="A0A1C0Y6N0"/>
<evidence type="ECO:0000313" key="2">
    <source>
        <dbReference type="Proteomes" id="UP000093199"/>
    </source>
</evidence>